<dbReference type="Proteomes" id="UP000235658">
    <property type="component" value="Unassembled WGS sequence"/>
</dbReference>
<name>A0A2N6UK82_9FIRM</name>
<reference evidence="1 2" key="1">
    <citation type="submission" date="2017-09" db="EMBL/GenBank/DDBJ databases">
        <title>Bacterial strain isolated from the female urinary microbiota.</title>
        <authorList>
            <person name="Thomas-White K."/>
            <person name="Kumar N."/>
            <person name="Forster S."/>
            <person name="Putonti C."/>
            <person name="Lawley T."/>
            <person name="Wolfe A.J."/>
        </authorList>
    </citation>
    <scope>NUCLEOTIDE SEQUENCE [LARGE SCALE GENOMIC DNA]</scope>
    <source>
        <strain evidence="1 2">UMB0204</strain>
    </source>
</reference>
<sequence>MGLIDEKNLTKNQKKLMDLKIRLIKAEFELNFYLTGYENLSQIYNDKNKLNRIFMDSYISLMDHNPYDFIEKIDRFSDLSLSYKTDDIKIKNLLKSLDDIKNLDDEEILKQKGRIKRRIRKMELAASEIENVLLSSLPRNYYS</sequence>
<dbReference type="RefSeq" id="WP_102197374.1">
    <property type="nucleotide sequence ID" value="NZ_PNHP01000001.1"/>
</dbReference>
<gene>
    <name evidence="1" type="ORF">CJ192_00640</name>
</gene>
<dbReference type="GeneID" id="84577684"/>
<protein>
    <submittedName>
        <fullName evidence="1">Uncharacterized protein</fullName>
    </submittedName>
</protein>
<dbReference type="EMBL" id="PNHP01000001">
    <property type="protein sequence ID" value="PMC82272.1"/>
    <property type="molecule type" value="Genomic_DNA"/>
</dbReference>
<organism evidence="1 2">
    <name type="scientific">Anaerococcus hydrogenalis</name>
    <dbReference type="NCBI Taxonomy" id="33029"/>
    <lineage>
        <taxon>Bacteria</taxon>
        <taxon>Bacillati</taxon>
        <taxon>Bacillota</taxon>
        <taxon>Tissierellia</taxon>
        <taxon>Tissierellales</taxon>
        <taxon>Peptoniphilaceae</taxon>
        <taxon>Anaerococcus</taxon>
    </lineage>
</organism>
<comment type="caution">
    <text evidence="1">The sequence shown here is derived from an EMBL/GenBank/DDBJ whole genome shotgun (WGS) entry which is preliminary data.</text>
</comment>
<evidence type="ECO:0000313" key="2">
    <source>
        <dbReference type="Proteomes" id="UP000235658"/>
    </source>
</evidence>
<evidence type="ECO:0000313" key="1">
    <source>
        <dbReference type="EMBL" id="PMC82272.1"/>
    </source>
</evidence>
<dbReference type="AlphaFoldDB" id="A0A2N6UK82"/>
<proteinExistence type="predicted"/>
<accession>A0A2N6UK82</accession>